<name>A0ABY7WAH5_9BACI</name>
<dbReference type="RefSeq" id="WP_274273571.1">
    <property type="nucleotide sequence ID" value="NZ_CP117834.1"/>
</dbReference>
<feature type="domain" description="CNNM transmembrane" evidence="12">
    <location>
        <begin position="1"/>
        <end position="179"/>
    </location>
</feature>
<evidence type="ECO:0000256" key="8">
    <source>
        <dbReference type="PROSITE-ProRule" id="PRU00703"/>
    </source>
</evidence>
<dbReference type="SMART" id="SM01091">
    <property type="entry name" value="CorC_HlyC"/>
    <property type="match status" value="1"/>
</dbReference>
<dbReference type="EMBL" id="CP117834">
    <property type="protein sequence ID" value="WDF05918.1"/>
    <property type="molecule type" value="Genomic_DNA"/>
</dbReference>
<evidence type="ECO:0000256" key="4">
    <source>
        <dbReference type="ARBA" id="ARBA00022737"/>
    </source>
</evidence>
<evidence type="ECO:0000313" key="14">
    <source>
        <dbReference type="Proteomes" id="UP001215143"/>
    </source>
</evidence>
<dbReference type="InterPro" id="IPR002550">
    <property type="entry name" value="CNNM"/>
</dbReference>
<dbReference type="InterPro" id="IPR005170">
    <property type="entry name" value="Transptr-assoc_dom"/>
</dbReference>
<keyword evidence="5 9" id="KW-1133">Transmembrane helix</keyword>
<evidence type="ECO:0000256" key="10">
    <source>
        <dbReference type="SAM" id="SignalP"/>
    </source>
</evidence>
<comment type="similarity">
    <text evidence="2">Belongs to the UPF0053 family.</text>
</comment>
<feature type="chain" id="PRO_5045937098" evidence="10">
    <location>
        <begin position="22"/>
        <end position="419"/>
    </location>
</feature>
<evidence type="ECO:0000259" key="11">
    <source>
        <dbReference type="PROSITE" id="PS51371"/>
    </source>
</evidence>
<dbReference type="PROSITE" id="PS51846">
    <property type="entry name" value="CNNM"/>
    <property type="match status" value="1"/>
</dbReference>
<keyword evidence="6 8" id="KW-0129">CBS domain</keyword>
<dbReference type="Proteomes" id="UP001215143">
    <property type="component" value="Chromosome"/>
</dbReference>
<keyword evidence="10" id="KW-0732">Signal</keyword>
<dbReference type="InterPro" id="IPR036318">
    <property type="entry name" value="FAD-bd_PCMH-like_sf"/>
</dbReference>
<sequence length="419" mass="47348">MFVAIILLFIASSFFSGSETALTATNKIKLQTKAAQGDKKSERLLKLVNNAEEFIPGILIANNVPNIILPSLVTIVAIDYGLNVGIATGVLTVLIIIFAEVLPKSVAAAYPQKISYAVYPLTNLLLKILKPFTFLLNAFTRLVIRLLGKNAGTEATFSKEEMRAMVDIGHIEGTFKNDEVYRLKGMLDFEQLNVADVLQTPRIDVQGLPADSTFEEAKEIILNNQYTRYPVYEEDIDHIIGVFHSKFVLKWSQEPTKPLKEMADLQPLYVYEFHPVNRVFQKMLQEKKHFAIVLDEYGGTEGIITHEDLIEAMIGQDIEDETDVDDVLIEEQSDSRLVCDGKISLRRLNNVFHVNIPEEEDNLASFLIQQFGYLPTAGEQLDYKELRFEILDMDDKKVDRVQLTKKIDPMLNNTNSRGS</sequence>
<feature type="signal peptide" evidence="10">
    <location>
        <begin position="1"/>
        <end position="21"/>
    </location>
</feature>
<accession>A0ABY7WAH5</accession>
<dbReference type="SUPFAM" id="SSF56176">
    <property type="entry name" value="FAD-binding/transporter-associated domain-like"/>
    <property type="match status" value="1"/>
</dbReference>
<dbReference type="Pfam" id="PF03471">
    <property type="entry name" value="CorC_HlyC"/>
    <property type="match status" value="1"/>
</dbReference>
<keyword evidence="7 9" id="KW-0472">Membrane</keyword>
<dbReference type="PROSITE" id="PS51371">
    <property type="entry name" value="CBS"/>
    <property type="match status" value="2"/>
</dbReference>
<organism evidence="13 14">
    <name type="scientific">Shouchella hunanensis</name>
    <dbReference type="NCBI Taxonomy" id="766894"/>
    <lineage>
        <taxon>Bacteria</taxon>
        <taxon>Bacillati</taxon>
        <taxon>Bacillota</taxon>
        <taxon>Bacilli</taxon>
        <taxon>Bacillales</taxon>
        <taxon>Bacillaceae</taxon>
        <taxon>Shouchella</taxon>
    </lineage>
</organism>
<keyword evidence="4" id="KW-0677">Repeat</keyword>
<evidence type="ECO:0000256" key="5">
    <source>
        <dbReference type="ARBA" id="ARBA00022989"/>
    </source>
</evidence>
<feature type="domain" description="CBS" evidence="11">
    <location>
        <begin position="262"/>
        <end position="321"/>
    </location>
</feature>
<evidence type="ECO:0000256" key="3">
    <source>
        <dbReference type="ARBA" id="ARBA00022692"/>
    </source>
</evidence>
<keyword evidence="3 9" id="KW-0812">Transmembrane</keyword>
<evidence type="ECO:0000313" key="13">
    <source>
        <dbReference type="EMBL" id="WDF05918.1"/>
    </source>
</evidence>
<evidence type="ECO:0000256" key="6">
    <source>
        <dbReference type="ARBA" id="ARBA00023122"/>
    </source>
</evidence>
<feature type="domain" description="CBS" evidence="11">
    <location>
        <begin position="199"/>
        <end position="259"/>
    </location>
</feature>
<dbReference type="Gene3D" id="3.30.465.10">
    <property type="match status" value="1"/>
</dbReference>
<evidence type="ECO:0000256" key="2">
    <source>
        <dbReference type="ARBA" id="ARBA00006337"/>
    </source>
</evidence>
<dbReference type="InterPro" id="IPR016169">
    <property type="entry name" value="FAD-bd_PCMH_sub2"/>
</dbReference>
<dbReference type="InterPro" id="IPR000644">
    <property type="entry name" value="CBS_dom"/>
</dbReference>
<dbReference type="SUPFAM" id="SSF54631">
    <property type="entry name" value="CBS-domain pair"/>
    <property type="match status" value="1"/>
</dbReference>
<reference evidence="13 14" key="1">
    <citation type="submission" date="2023-02" db="EMBL/GenBank/DDBJ databases">
        <authorList>
            <person name="Liu G."/>
        </authorList>
    </citation>
    <scope>NUCLEOTIDE SEQUENCE [LARGE SCALE GENOMIC DNA]</scope>
    <source>
        <strain evidence="13 14">DSM 23008</strain>
    </source>
</reference>
<dbReference type="InterPro" id="IPR046342">
    <property type="entry name" value="CBS_dom_sf"/>
</dbReference>
<evidence type="ECO:0000256" key="9">
    <source>
        <dbReference type="PROSITE-ProRule" id="PRU01193"/>
    </source>
</evidence>
<dbReference type="InterPro" id="IPR044751">
    <property type="entry name" value="Ion_transp-like_CBS"/>
</dbReference>
<evidence type="ECO:0000256" key="1">
    <source>
        <dbReference type="ARBA" id="ARBA00004141"/>
    </source>
</evidence>
<keyword evidence="14" id="KW-1185">Reference proteome</keyword>
<dbReference type="CDD" id="cd04590">
    <property type="entry name" value="CBS_pair_CorC_HlyC_assoc"/>
    <property type="match status" value="1"/>
</dbReference>
<gene>
    <name evidence="13" type="ORF">PQ477_12130</name>
</gene>
<evidence type="ECO:0000259" key="12">
    <source>
        <dbReference type="PROSITE" id="PS51846"/>
    </source>
</evidence>
<dbReference type="PANTHER" id="PTHR22777">
    <property type="entry name" value="HEMOLYSIN-RELATED"/>
    <property type="match status" value="1"/>
</dbReference>
<proteinExistence type="inferred from homology"/>
<protein>
    <submittedName>
        <fullName evidence="13">CNNM domain-containing protein</fullName>
    </submittedName>
</protein>
<dbReference type="Pfam" id="PF01595">
    <property type="entry name" value="CNNM"/>
    <property type="match status" value="1"/>
</dbReference>
<dbReference type="Pfam" id="PF00571">
    <property type="entry name" value="CBS"/>
    <property type="match status" value="2"/>
</dbReference>
<evidence type="ECO:0000256" key="7">
    <source>
        <dbReference type="ARBA" id="ARBA00023136"/>
    </source>
</evidence>
<comment type="subcellular location">
    <subcellularLocation>
        <location evidence="1">Membrane</location>
        <topology evidence="1">Multi-pass membrane protein</topology>
    </subcellularLocation>
</comment>
<dbReference type="Gene3D" id="3.10.580.10">
    <property type="entry name" value="CBS-domain"/>
    <property type="match status" value="1"/>
</dbReference>
<dbReference type="PANTHER" id="PTHR22777:SF17">
    <property type="entry name" value="UPF0053 PROTEIN SLL0260"/>
    <property type="match status" value="1"/>
</dbReference>